<proteinExistence type="predicted"/>
<evidence type="ECO:0000256" key="4">
    <source>
        <dbReference type="ARBA" id="ARBA00023052"/>
    </source>
</evidence>
<comment type="function">
    <text evidence="2">The branched-chain alpha-keto dehydrogenase complex catalyzes the overall conversion of alpha-keto acids to acyl-CoA and CO(2). It contains multiple copies of three enzymatic components: branched-chain alpha-keto acid decarboxylase (E1), lipoamide acyltransferase (E2) and lipoamide dehydrogenase (E3).</text>
</comment>
<evidence type="ECO:0000313" key="9">
    <source>
        <dbReference type="Proteomes" id="UP000463138"/>
    </source>
</evidence>
<comment type="caution">
    <text evidence="8">The sequence shown here is derived from an EMBL/GenBank/DDBJ whole genome shotgun (WGS) entry which is preliminary data.</text>
</comment>
<dbReference type="PANTHER" id="PTHR43257:SF2">
    <property type="entry name" value="PYRUVATE DEHYDROGENASE E1 COMPONENT SUBUNIT BETA"/>
    <property type="match status" value="1"/>
</dbReference>
<feature type="domain" description="Transketolase-like pyrimidine-binding" evidence="7">
    <location>
        <begin position="7"/>
        <end position="182"/>
    </location>
</feature>
<dbReference type="PANTHER" id="PTHR43257">
    <property type="entry name" value="PYRUVATE DEHYDROGENASE E1 COMPONENT BETA SUBUNIT"/>
    <property type="match status" value="1"/>
</dbReference>
<dbReference type="AlphaFoldDB" id="A0A7V7GT61"/>
<evidence type="ECO:0000256" key="5">
    <source>
        <dbReference type="ARBA" id="ARBA00070795"/>
    </source>
</evidence>
<gene>
    <name evidence="8" type="ORF">DT594_11535</name>
</gene>
<dbReference type="SUPFAM" id="SSF52922">
    <property type="entry name" value="TK C-terminal domain-like"/>
    <property type="match status" value="1"/>
</dbReference>
<dbReference type="InterPro" id="IPR009014">
    <property type="entry name" value="Transketo_C/PFOR_II"/>
</dbReference>
<keyword evidence="9" id="KW-1185">Reference proteome</keyword>
<dbReference type="SMART" id="SM00861">
    <property type="entry name" value="Transket_pyr"/>
    <property type="match status" value="1"/>
</dbReference>
<dbReference type="OrthoDB" id="9780894at2"/>
<keyword evidence="3" id="KW-0560">Oxidoreductase</keyword>
<keyword evidence="4" id="KW-0786">Thiamine pyrophosphate</keyword>
<evidence type="ECO:0000256" key="6">
    <source>
        <dbReference type="ARBA" id="ARBA00082400"/>
    </source>
</evidence>
<dbReference type="Pfam" id="PF02780">
    <property type="entry name" value="Transketolase_C"/>
    <property type="match status" value="1"/>
</dbReference>
<dbReference type="Gene3D" id="3.40.50.920">
    <property type="match status" value="1"/>
</dbReference>
<dbReference type="EMBL" id="QOVF01000003">
    <property type="protein sequence ID" value="KAA0693950.1"/>
    <property type="molecule type" value="Genomic_DNA"/>
</dbReference>
<evidence type="ECO:0000256" key="2">
    <source>
        <dbReference type="ARBA" id="ARBA00002859"/>
    </source>
</evidence>
<dbReference type="CDD" id="cd07036">
    <property type="entry name" value="TPP_PYR_E1-PDHc-beta_like"/>
    <property type="match status" value="1"/>
</dbReference>
<protein>
    <recommendedName>
        <fullName evidence="5">2-oxoisovalerate dehydrogenase subunit beta</fullName>
    </recommendedName>
    <alternativeName>
        <fullName evidence="6">Branched-chain alpha-keto acid dehydrogenase E1 component beta chain</fullName>
    </alternativeName>
</protein>
<dbReference type="InterPro" id="IPR029061">
    <property type="entry name" value="THDP-binding"/>
</dbReference>
<dbReference type="InterPro" id="IPR033248">
    <property type="entry name" value="Transketolase_C"/>
</dbReference>
<evidence type="ECO:0000259" key="7">
    <source>
        <dbReference type="SMART" id="SM00861"/>
    </source>
</evidence>
<sequence>MSEDKSLCMVEAINLALHRAMQDDPDVVVLGEDVAGNGGVFRATVGLHERFGFRRVMDTPLAETLIAGISVGMAAQGLKPVAEIQFMGFIYAGMEQLISHASRLRSRTRSRLSCPMVVRTPHGAGIHAPEHHGESTEALFAHIPGLRVVIPSSPRRAYGLLLAAIADPDPVIFLEPTRLYRSVQQRVRDDGKALPLDSCFTLREGQDLTLISWGAALKETLEAAALLAEQGVDAEVIDVACLKPLDSQTLIASVSKTGHCVIVHEAARSYGPGAEIAALLQEHAWQALRAPILRVTGLDCVIPYARQELAYLPDVQSICQAARAVMNGEQL</sequence>
<organism evidence="8 9">
    <name type="scientific">Halopseudomonas laoshanensis</name>
    <dbReference type="NCBI Taxonomy" id="2268758"/>
    <lineage>
        <taxon>Bacteria</taxon>
        <taxon>Pseudomonadati</taxon>
        <taxon>Pseudomonadota</taxon>
        <taxon>Gammaproteobacteria</taxon>
        <taxon>Pseudomonadales</taxon>
        <taxon>Pseudomonadaceae</taxon>
        <taxon>Halopseudomonas</taxon>
    </lineage>
</organism>
<comment type="cofactor">
    <cofactor evidence="1">
        <name>thiamine diphosphate</name>
        <dbReference type="ChEBI" id="CHEBI:58937"/>
    </cofactor>
</comment>
<dbReference type="Proteomes" id="UP000463138">
    <property type="component" value="Unassembled WGS sequence"/>
</dbReference>
<dbReference type="FunFam" id="3.40.50.920:FF:000001">
    <property type="entry name" value="Pyruvate dehydrogenase E1 beta subunit"/>
    <property type="match status" value="1"/>
</dbReference>
<dbReference type="RefSeq" id="WP_149332810.1">
    <property type="nucleotide sequence ID" value="NZ_QOVF01000003.1"/>
</dbReference>
<accession>A0A7V7GT61</accession>
<name>A0A7V7GT61_9GAMM</name>
<dbReference type="Gene3D" id="3.40.50.970">
    <property type="match status" value="1"/>
</dbReference>
<evidence type="ECO:0000256" key="3">
    <source>
        <dbReference type="ARBA" id="ARBA00023002"/>
    </source>
</evidence>
<dbReference type="GO" id="GO:0016491">
    <property type="term" value="F:oxidoreductase activity"/>
    <property type="evidence" value="ECO:0007669"/>
    <property type="project" value="UniProtKB-KW"/>
</dbReference>
<evidence type="ECO:0000313" key="8">
    <source>
        <dbReference type="EMBL" id="KAA0693950.1"/>
    </source>
</evidence>
<evidence type="ECO:0000256" key="1">
    <source>
        <dbReference type="ARBA" id="ARBA00001964"/>
    </source>
</evidence>
<dbReference type="InterPro" id="IPR005475">
    <property type="entry name" value="Transketolase-like_Pyr-bd"/>
</dbReference>
<reference evidence="8 9" key="1">
    <citation type="submission" date="2018-07" db="EMBL/GenBank/DDBJ databases">
        <title>Pseudomonas laoshanensis sp. nov., isolated from soil.</title>
        <authorList>
            <person name="Sun J."/>
            <person name="Yu L."/>
            <person name="Wang M."/>
            <person name="Zhang C."/>
        </authorList>
    </citation>
    <scope>NUCLEOTIDE SEQUENCE [LARGE SCALE GENOMIC DNA]</scope>
    <source>
        <strain evidence="8 9">Y22</strain>
    </source>
</reference>
<dbReference type="SUPFAM" id="SSF52518">
    <property type="entry name" value="Thiamin diphosphate-binding fold (THDP-binding)"/>
    <property type="match status" value="1"/>
</dbReference>
<dbReference type="Pfam" id="PF02779">
    <property type="entry name" value="Transket_pyr"/>
    <property type="match status" value="1"/>
</dbReference>
<dbReference type="FunFam" id="3.40.50.970:FF:000001">
    <property type="entry name" value="Pyruvate dehydrogenase E1 beta subunit"/>
    <property type="match status" value="1"/>
</dbReference>